<dbReference type="GO" id="GO:0004632">
    <property type="term" value="F:phosphopantothenate--cysteine ligase activity"/>
    <property type="evidence" value="ECO:0007669"/>
    <property type="project" value="UniProtKB-EC"/>
</dbReference>
<dbReference type="SUPFAM" id="SSF102645">
    <property type="entry name" value="CoaB-like"/>
    <property type="match status" value="1"/>
</dbReference>
<dbReference type="Proteomes" id="UP001177120">
    <property type="component" value="Unassembled WGS sequence"/>
</dbReference>
<evidence type="ECO:0000256" key="3">
    <source>
        <dbReference type="HAMAP-Rule" id="MF_02225"/>
    </source>
</evidence>
<feature type="region of interest" description="Phosphopantothenate--cysteine ligase" evidence="3">
    <location>
        <begin position="191"/>
        <end position="401"/>
    </location>
</feature>
<comment type="caution">
    <text evidence="3">Lacks conserved residue(s) required for the propagation of feature annotation.</text>
</comment>
<comment type="function">
    <text evidence="3">Catalyzes two sequential steps in the biosynthesis of coenzyme A. In the first step cysteine is conjugated to 4'-phosphopantothenate to form 4-phosphopantothenoylcysteine. In the second step the latter compound is decarboxylated to form 4'-phosphopantotheine.</text>
</comment>
<keyword evidence="3" id="KW-0460">Magnesium</keyword>
<name>A0ABS2WFI8_9BACL</name>
<reference evidence="7" key="1">
    <citation type="journal article" date="2024" name="Int. J. Syst. Evol. Microbiol.">
        <title>Polycladomyces zharkentensis sp. nov., a novel thermophilic cellulose- and starch-degrading member of the Bacillota from a geothermal aquifer in Kazakhstan.</title>
        <authorList>
            <person name="Mashzhan A."/>
            <person name="Kistaubayeva A."/>
            <person name="Javier-Lopez R."/>
            <person name="Bissenova U."/>
            <person name="Bissenbay A."/>
            <person name="Birkeland N.K."/>
        </authorList>
    </citation>
    <scope>NUCLEOTIDE SEQUENCE</scope>
    <source>
        <strain evidence="7">ZKZ2T</strain>
    </source>
</reference>
<evidence type="ECO:0000259" key="6">
    <source>
        <dbReference type="Pfam" id="PF04127"/>
    </source>
</evidence>
<keyword evidence="3 4" id="KW-0285">Flavoprotein</keyword>
<evidence type="ECO:0000313" key="8">
    <source>
        <dbReference type="Proteomes" id="UP001177120"/>
    </source>
</evidence>
<feature type="active site" description="Proton donor" evidence="3">
    <location>
        <position position="157"/>
    </location>
</feature>
<keyword evidence="1 3" id="KW-0210">Decarboxylase</keyword>
<organism evidence="7 8">
    <name type="scientific">Polycladomyces zharkentensis</name>
    <dbReference type="NCBI Taxonomy" id="2807616"/>
    <lineage>
        <taxon>Bacteria</taxon>
        <taxon>Bacillati</taxon>
        <taxon>Bacillota</taxon>
        <taxon>Bacilli</taxon>
        <taxon>Bacillales</taxon>
        <taxon>Thermoactinomycetaceae</taxon>
        <taxon>Polycladomyces</taxon>
    </lineage>
</organism>
<keyword evidence="8" id="KW-1185">Reference proteome</keyword>
<evidence type="ECO:0000259" key="5">
    <source>
        <dbReference type="Pfam" id="PF02441"/>
    </source>
</evidence>
<keyword evidence="3" id="KW-0511">Multifunctional enzyme</keyword>
<comment type="cofactor">
    <cofactor evidence="3">
        <name>Mg(2+)</name>
        <dbReference type="ChEBI" id="CHEBI:18420"/>
    </cofactor>
</comment>
<dbReference type="Pfam" id="PF04127">
    <property type="entry name" value="DFP"/>
    <property type="match status" value="1"/>
</dbReference>
<dbReference type="RefSeq" id="WP_205493201.1">
    <property type="nucleotide sequence ID" value="NZ_JAFHAP010000004.1"/>
</dbReference>
<keyword evidence="3 4" id="KW-0436">Ligase</keyword>
<comment type="pathway">
    <text evidence="3 4">Cofactor biosynthesis; coenzyme A biosynthesis; CoA from (R)-pantothenate: step 3/5.</text>
</comment>
<dbReference type="InterPro" id="IPR007085">
    <property type="entry name" value="DNA/pantothenate-metab_flavo_C"/>
</dbReference>
<comment type="similarity">
    <text evidence="3 4">In the C-terminal section; belongs to the PPC synthetase family.</text>
</comment>
<dbReference type="Gene3D" id="3.40.50.1950">
    <property type="entry name" value="Flavin prenyltransferase-like"/>
    <property type="match status" value="1"/>
</dbReference>
<dbReference type="InterPro" id="IPR005252">
    <property type="entry name" value="CoaBC"/>
</dbReference>
<protein>
    <recommendedName>
        <fullName evidence="3">Coenzyme A biosynthesis bifunctional protein CoaBC</fullName>
    </recommendedName>
    <alternativeName>
        <fullName evidence="3">DNA/pantothenate metabolism flavoprotein</fullName>
    </alternativeName>
    <alternativeName>
        <fullName evidence="3">Phosphopantothenoylcysteine synthetase/decarboxylase</fullName>
        <shortName evidence="3">PPCS-PPCDC</shortName>
    </alternativeName>
    <domain>
        <recommendedName>
            <fullName evidence="3">Phosphopantothenoylcysteine decarboxylase</fullName>
            <shortName evidence="3">PPC decarboxylase</shortName>
            <shortName evidence="3">PPC-DC</shortName>
            <ecNumber evidence="3">4.1.1.36</ecNumber>
        </recommendedName>
        <alternativeName>
            <fullName evidence="3">CoaC</fullName>
        </alternativeName>
    </domain>
    <domain>
        <recommendedName>
            <fullName evidence="3">Phosphopantothenate--cysteine ligase</fullName>
            <ecNumber evidence="3">6.3.2.5</ecNumber>
        </recommendedName>
        <alternativeName>
            <fullName evidence="3">CoaB</fullName>
        </alternativeName>
        <alternativeName>
            <fullName evidence="3">Phosphopantothenoylcysteine synthetase</fullName>
            <shortName evidence="3">PPC synthetase</shortName>
            <shortName evidence="3">PPC-S</shortName>
        </alternativeName>
    </domain>
</protein>
<sequence>MMKGKRIVVGITGGIAAYKAAALVSALTKLEADVRVIMTESATRFITPLTLQTLSRHHVAVDTFDEQDPAVVSHIDLADHADLFVIAPATANLLGKLAHGLGDDMLTTTLLATQAPVLIAPAMNVHMYENPIVQENIAKLKRLGYHFIDPGEGQLACGYVGRGRMAEPEEIVERIRQLLAEPVTDLPGKRVIVTAGPTREPMDPVRFFTNRSSGKMGYALAEAARDAGAEVVLISGPVSLETPNGVRRVDVGTAEEMLDAVLRELPRADVVIKAAAVADYRPAHVADRKMKKHGEEMVVRLERTPDIAEEVGRRKQPHQLLVGFAAETDHVETYAQDKLKRKNMDLIVANDVTQPGAGFEGDTNIVVVYDRDGEVLRLPKLSKREVARRLIGLIGERLHVR</sequence>
<keyword evidence="2 3" id="KW-0456">Lyase</keyword>
<dbReference type="SUPFAM" id="SSF52507">
    <property type="entry name" value="Homo-oligomeric flavin-containing Cys decarboxylases, HFCD"/>
    <property type="match status" value="1"/>
</dbReference>
<evidence type="ECO:0000256" key="2">
    <source>
        <dbReference type="ARBA" id="ARBA00023239"/>
    </source>
</evidence>
<dbReference type="InterPro" id="IPR035929">
    <property type="entry name" value="CoaB-like_sf"/>
</dbReference>
<dbReference type="InterPro" id="IPR036551">
    <property type="entry name" value="Flavin_trans-like"/>
</dbReference>
<feature type="binding site" evidence="3">
    <location>
        <position position="279"/>
    </location>
    <ligand>
        <name>CTP</name>
        <dbReference type="ChEBI" id="CHEBI:37563"/>
    </ligand>
</feature>
<dbReference type="PANTHER" id="PTHR14359:SF6">
    <property type="entry name" value="PHOSPHOPANTOTHENOYLCYSTEINE DECARBOXYLASE"/>
    <property type="match status" value="1"/>
</dbReference>
<dbReference type="GO" id="GO:0004633">
    <property type="term" value="F:phosphopantothenoylcysteine decarboxylase activity"/>
    <property type="evidence" value="ECO:0007669"/>
    <property type="project" value="UniProtKB-EC"/>
</dbReference>
<comment type="caution">
    <text evidence="7">The sequence shown here is derived from an EMBL/GenBank/DDBJ whole genome shotgun (WGS) entry which is preliminary data.</text>
</comment>
<comment type="catalytic activity">
    <reaction evidence="3 4">
        <text>(R)-4'-phosphopantothenate + L-cysteine + CTP = N-[(R)-4-phosphopantothenoyl]-L-cysteine + CMP + diphosphate + H(+)</text>
        <dbReference type="Rhea" id="RHEA:19397"/>
        <dbReference type="ChEBI" id="CHEBI:10986"/>
        <dbReference type="ChEBI" id="CHEBI:15378"/>
        <dbReference type="ChEBI" id="CHEBI:33019"/>
        <dbReference type="ChEBI" id="CHEBI:35235"/>
        <dbReference type="ChEBI" id="CHEBI:37563"/>
        <dbReference type="ChEBI" id="CHEBI:59458"/>
        <dbReference type="ChEBI" id="CHEBI:60377"/>
        <dbReference type="EC" id="6.3.2.5"/>
    </reaction>
</comment>
<dbReference type="Pfam" id="PF02441">
    <property type="entry name" value="Flavoprotein"/>
    <property type="match status" value="1"/>
</dbReference>
<feature type="binding site" evidence="3">
    <location>
        <position position="289"/>
    </location>
    <ligand>
        <name>CTP</name>
        <dbReference type="ChEBI" id="CHEBI:37563"/>
    </ligand>
</feature>
<dbReference type="EC" id="6.3.2.5" evidence="3"/>
<feature type="domain" description="DNA/pantothenate metabolism flavoprotein C-terminal" evidence="6">
    <location>
        <begin position="187"/>
        <end position="394"/>
    </location>
</feature>
<comment type="function">
    <text evidence="4">Catalyzes two steps in the biosynthesis of coenzyme A. In the first step cysteine is conjugated to 4'-phosphopantothenate to form 4-phosphopantothenoylcysteine, in the latter compound is decarboxylated to form 4'-phosphopantotheine.</text>
</comment>
<comment type="pathway">
    <text evidence="3 4">Cofactor biosynthesis; coenzyme A biosynthesis; CoA from (R)-pantothenate: step 2/5.</text>
</comment>
<dbReference type="EMBL" id="JAFHAP010000004">
    <property type="protein sequence ID" value="MBN2908307.1"/>
    <property type="molecule type" value="Genomic_DNA"/>
</dbReference>
<comment type="cofactor">
    <cofactor evidence="3">
        <name>FMN</name>
        <dbReference type="ChEBI" id="CHEBI:58210"/>
    </cofactor>
    <text evidence="3">Binds 1 FMN per subunit.</text>
</comment>
<evidence type="ECO:0000256" key="4">
    <source>
        <dbReference type="RuleBase" id="RU364078"/>
    </source>
</evidence>
<feature type="binding site" evidence="3">
    <location>
        <position position="342"/>
    </location>
    <ligand>
        <name>CTP</name>
        <dbReference type="ChEBI" id="CHEBI:37563"/>
    </ligand>
</feature>
<feature type="binding site" evidence="3">
    <location>
        <position position="338"/>
    </location>
    <ligand>
        <name>CTP</name>
        <dbReference type="ChEBI" id="CHEBI:37563"/>
    </ligand>
</feature>
<dbReference type="PANTHER" id="PTHR14359">
    <property type="entry name" value="HOMO-OLIGOMERIC FLAVIN CONTAINING CYS DECARBOXYLASE FAMILY"/>
    <property type="match status" value="1"/>
</dbReference>
<comment type="similarity">
    <text evidence="3 4">In the N-terminal section; belongs to the HFCD (homo-oligomeric flavin containing Cys decarboxylase) superfamily.</text>
</comment>
<evidence type="ECO:0000313" key="7">
    <source>
        <dbReference type="EMBL" id="MBN2908307.1"/>
    </source>
</evidence>
<feature type="domain" description="Flavoprotein" evidence="5">
    <location>
        <begin position="5"/>
        <end position="179"/>
    </location>
</feature>
<dbReference type="HAMAP" id="MF_02225">
    <property type="entry name" value="CoaBC"/>
    <property type="match status" value="1"/>
</dbReference>
<evidence type="ECO:0000256" key="1">
    <source>
        <dbReference type="ARBA" id="ARBA00022793"/>
    </source>
</evidence>
<dbReference type="Gene3D" id="3.40.50.10300">
    <property type="entry name" value="CoaB-like"/>
    <property type="match status" value="1"/>
</dbReference>
<dbReference type="NCBIfam" id="TIGR00521">
    <property type="entry name" value="coaBC_dfp"/>
    <property type="match status" value="1"/>
</dbReference>
<feature type="region of interest" description="Phosphopantothenoylcysteine decarboxylase" evidence="3">
    <location>
        <begin position="1"/>
        <end position="190"/>
    </location>
</feature>
<accession>A0ABS2WFI8</accession>
<proteinExistence type="inferred from homology"/>
<feature type="binding site" evidence="3">
    <location>
        <position position="324"/>
    </location>
    <ligand>
        <name>CTP</name>
        <dbReference type="ChEBI" id="CHEBI:37563"/>
    </ligand>
</feature>
<dbReference type="InterPro" id="IPR003382">
    <property type="entry name" value="Flavoprotein"/>
</dbReference>
<dbReference type="EC" id="4.1.1.36" evidence="3"/>
<gene>
    <name evidence="3 7" type="primary">coaBC</name>
    <name evidence="7" type="ORF">JQC72_02070</name>
</gene>
<keyword evidence="3" id="KW-0479">Metal-binding</keyword>
<keyword evidence="3 4" id="KW-0288">FMN</keyword>
<comment type="catalytic activity">
    <reaction evidence="3 4">
        <text>N-[(R)-4-phosphopantothenoyl]-L-cysteine + H(+) = (R)-4'-phosphopantetheine + CO2</text>
        <dbReference type="Rhea" id="RHEA:16793"/>
        <dbReference type="ChEBI" id="CHEBI:15378"/>
        <dbReference type="ChEBI" id="CHEBI:16526"/>
        <dbReference type="ChEBI" id="CHEBI:59458"/>
        <dbReference type="ChEBI" id="CHEBI:61723"/>
        <dbReference type="EC" id="4.1.1.36"/>
    </reaction>
</comment>